<dbReference type="PROSITE" id="PS51450">
    <property type="entry name" value="LRR"/>
    <property type="match status" value="1"/>
</dbReference>
<feature type="binding site" evidence="3">
    <location>
        <position position="233"/>
    </location>
    <ligand>
        <name>ATP</name>
        <dbReference type="ChEBI" id="CHEBI:30616"/>
    </ligand>
</feature>
<dbReference type="InterPro" id="IPR032675">
    <property type="entry name" value="LRR_dom_sf"/>
</dbReference>
<keyword evidence="5" id="KW-0418">Kinase</keyword>
<dbReference type="SMART" id="SM00364">
    <property type="entry name" value="LRR_BAC"/>
    <property type="match status" value="3"/>
</dbReference>
<dbReference type="Gene3D" id="1.10.510.10">
    <property type="entry name" value="Transferase(Phosphotransferase) domain 1"/>
    <property type="match status" value="1"/>
</dbReference>
<dbReference type="GO" id="GO:0005524">
    <property type="term" value="F:ATP binding"/>
    <property type="evidence" value="ECO:0007669"/>
    <property type="project" value="UniProtKB-UniRule"/>
</dbReference>
<dbReference type="InterPro" id="IPR003591">
    <property type="entry name" value="Leu-rich_rpt_typical-subtyp"/>
</dbReference>
<evidence type="ECO:0000313" key="6">
    <source>
        <dbReference type="Proteomes" id="UP000319209"/>
    </source>
</evidence>
<dbReference type="Gene3D" id="3.80.10.10">
    <property type="entry name" value="Ribonuclease Inhibitor"/>
    <property type="match status" value="2"/>
</dbReference>
<protein>
    <submittedName>
        <fullName evidence="5">Protein kinase</fullName>
    </submittedName>
</protein>
<dbReference type="SUPFAM" id="SSF52058">
    <property type="entry name" value="L domain-like"/>
    <property type="match status" value="1"/>
</dbReference>
<accession>A0A516GT58</accession>
<dbReference type="RefSeq" id="WP_143381571.1">
    <property type="nucleotide sequence ID" value="NZ_CP041637.1"/>
</dbReference>
<dbReference type="Pfam" id="PF00069">
    <property type="entry name" value="Pkinase"/>
    <property type="match status" value="1"/>
</dbReference>
<keyword evidence="6" id="KW-1185">Reference proteome</keyword>
<dbReference type="InterPro" id="IPR000719">
    <property type="entry name" value="Prot_kinase_dom"/>
</dbReference>
<dbReference type="Proteomes" id="UP000319209">
    <property type="component" value="Chromosome"/>
</dbReference>
<dbReference type="AlphaFoldDB" id="A0A516GT58"/>
<evidence type="ECO:0000256" key="3">
    <source>
        <dbReference type="PROSITE-ProRule" id="PRU10141"/>
    </source>
</evidence>
<proteinExistence type="predicted"/>
<dbReference type="PROSITE" id="PS00107">
    <property type="entry name" value="PROTEIN_KINASE_ATP"/>
    <property type="match status" value="1"/>
</dbReference>
<feature type="domain" description="Protein kinase" evidence="4">
    <location>
        <begin position="204"/>
        <end position="435"/>
    </location>
</feature>
<gene>
    <name evidence="5" type="ORF">FNB79_12230</name>
</gene>
<dbReference type="InterPro" id="IPR001611">
    <property type="entry name" value="Leu-rich_rpt"/>
</dbReference>
<dbReference type="InterPro" id="IPR011009">
    <property type="entry name" value="Kinase-like_dom_sf"/>
</dbReference>
<dbReference type="Pfam" id="PF00560">
    <property type="entry name" value="LRR_1"/>
    <property type="match status" value="1"/>
</dbReference>
<evidence type="ECO:0000313" key="5">
    <source>
        <dbReference type="EMBL" id="QDO94695.1"/>
    </source>
</evidence>
<dbReference type="InterPro" id="IPR050216">
    <property type="entry name" value="LRR_domain-containing"/>
</dbReference>
<dbReference type="KEGG" id="fop:FNB79_12230"/>
<organism evidence="5 6">
    <name type="scientific">Formosa sediminum</name>
    <dbReference type="NCBI Taxonomy" id="2594004"/>
    <lineage>
        <taxon>Bacteria</taxon>
        <taxon>Pseudomonadati</taxon>
        <taxon>Bacteroidota</taxon>
        <taxon>Flavobacteriia</taxon>
        <taxon>Flavobacteriales</taxon>
        <taxon>Flavobacteriaceae</taxon>
        <taxon>Formosa</taxon>
    </lineage>
</organism>
<name>A0A516GT58_9FLAO</name>
<dbReference type="SUPFAM" id="SSF56112">
    <property type="entry name" value="Protein kinase-like (PK-like)"/>
    <property type="match status" value="1"/>
</dbReference>
<keyword evidence="5" id="KW-0808">Transferase</keyword>
<keyword evidence="1" id="KW-0433">Leucine-rich repeat</keyword>
<dbReference type="PANTHER" id="PTHR48051">
    <property type="match status" value="1"/>
</dbReference>
<sequence>MTHTLEALQSGALHGTKHLKLACGLTTFPDEILELADTLEILDLSDNKLSSLPERISELKQLKIIFFARNAFTEYPTVLGNFPNLNMIGFKSNQIHTVAEHIFPPKLNWLILTDNAIKTLPQSIGNCTQLQKCALAGNKIEALPNTMAQCKNLELLRISANHLTTIPDWLFHLPKLSWIAFGGNPATYKQPINTTFEAFTWDDFKIDQLLGEGASGHISKAKWISRNKAIALKIFKGDVTSDGLPDDEMEVSIAAGAHESLIPVLGKIKNHPEQKNGLIMTLISPTYKNLGNPPNFATCTRDVFDDETVFNSLDILKVARNIASVCEQIHNRGINHGDLYAHNILINNTADCLLGDFGAATFYDNNTNQAQNIQRVEVRAYGCLLEDLLSLVPETELTPKFKASWQKLIADCMLPDVKSRPSFAELIARLTIISK</sequence>
<reference evidence="5 6" key="1">
    <citation type="submission" date="2019-07" db="EMBL/GenBank/DDBJ databases">
        <title>Genome sequencing for Formosa sp. PS13.</title>
        <authorList>
            <person name="Park S.-J."/>
        </authorList>
    </citation>
    <scope>NUCLEOTIDE SEQUENCE [LARGE SCALE GENOMIC DNA]</scope>
    <source>
        <strain evidence="5 6">PS13</strain>
    </source>
</reference>
<dbReference type="GO" id="GO:0005737">
    <property type="term" value="C:cytoplasm"/>
    <property type="evidence" value="ECO:0007669"/>
    <property type="project" value="TreeGrafter"/>
</dbReference>
<dbReference type="OrthoDB" id="8532199at2"/>
<dbReference type="EMBL" id="CP041637">
    <property type="protein sequence ID" value="QDO94695.1"/>
    <property type="molecule type" value="Genomic_DNA"/>
</dbReference>
<evidence type="ECO:0000256" key="1">
    <source>
        <dbReference type="ARBA" id="ARBA00022614"/>
    </source>
</evidence>
<dbReference type="GO" id="GO:0004672">
    <property type="term" value="F:protein kinase activity"/>
    <property type="evidence" value="ECO:0007669"/>
    <property type="project" value="InterPro"/>
</dbReference>
<dbReference type="PANTHER" id="PTHR48051:SF1">
    <property type="entry name" value="RAS SUPPRESSOR PROTEIN 1"/>
    <property type="match status" value="1"/>
</dbReference>
<keyword evidence="3" id="KW-0067">ATP-binding</keyword>
<evidence type="ECO:0000259" key="4">
    <source>
        <dbReference type="PROSITE" id="PS50011"/>
    </source>
</evidence>
<keyword evidence="2" id="KW-0677">Repeat</keyword>
<evidence type="ECO:0000256" key="2">
    <source>
        <dbReference type="ARBA" id="ARBA00022737"/>
    </source>
</evidence>
<keyword evidence="3" id="KW-0547">Nucleotide-binding</keyword>
<dbReference type="Gene3D" id="3.30.200.20">
    <property type="entry name" value="Phosphorylase Kinase, domain 1"/>
    <property type="match status" value="1"/>
</dbReference>
<dbReference type="InterPro" id="IPR017441">
    <property type="entry name" value="Protein_kinase_ATP_BS"/>
</dbReference>
<dbReference type="SMART" id="SM00369">
    <property type="entry name" value="LRR_TYP"/>
    <property type="match status" value="3"/>
</dbReference>
<dbReference type="PROSITE" id="PS50011">
    <property type="entry name" value="PROTEIN_KINASE_DOM"/>
    <property type="match status" value="1"/>
</dbReference>
<dbReference type="Pfam" id="PF13855">
    <property type="entry name" value="LRR_8"/>
    <property type="match status" value="1"/>
</dbReference>